<feature type="transmembrane region" description="Helical" evidence="10">
    <location>
        <begin position="365"/>
        <end position="387"/>
    </location>
</feature>
<evidence type="ECO:0000256" key="7">
    <source>
        <dbReference type="ARBA" id="ARBA00022824"/>
    </source>
</evidence>
<dbReference type="GO" id="GO:0016020">
    <property type="term" value="C:membrane"/>
    <property type="evidence" value="ECO:0007669"/>
    <property type="project" value="GOC"/>
</dbReference>
<evidence type="ECO:0000313" key="11">
    <source>
        <dbReference type="EMBL" id="AXE39999.1"/>
    </source>
</evidence>
<feature type="transmembrane region" description="Helical" evidence="10">
    <location>
        <begin position="160"/>
        <end position="187"/>
    </location>
</feature>
<feature type="transmembrane region" description="Helical" evidence="10">
    <location>
        <begin position="317"/>
        <end position="334"/>
    </location>
</feature>
<keyword evidence="4" id="KW-0328">Glycosyltransferase</keyword>
<dbReference type="GO" id="GO:0000009">
    <property type="term" value="F:alpha-1,6-mannosyltransferase activity"/>
    <property type="evidence" value="ECO:0007669"/>
    <property type="project" value="InterPro"/>
</dbReference>
<dbReference type="KEGG" id="acij:JS278_02864"/>
<gene>
    <name evidence="11" type="ORF">JS278_02864</name>
</gene>
<keyword evidence="8 10" id="KW-1133">Transmembrane helix</keyword>
<evidence type="ECO:0000256" key="3">
    <source>
        <dbReference type="ARBA" id="ARBA00022502"/>
    </source>
</evidence>
<dbReference type="AlphaFoldDB" id="A0A344UXK1"/>
<dbReference type="GO" id="GO:0004376">
    <property type="term" value="F:GPI mannosyltransferase activity"/>
    <property type="evidence" value="ECO:0007669"/>
    <property type="project" value="InterPro"/>
</dbReference>
<feature type="transmembrane region" description="Helical" evidence="10">
    <location>
        <begin position="93"/>
        <end position="113"/>
    </location>
</feature>
<evidence type="ECO:0000256" key="4">
    <source>
        <dbReference type="ARBA" id="ARBA00022676"/>
    </source>
</evidence>
<dbReference type="UniPathway" id="UPA00196"/>
<protein>
    <recommendedName>
        <fullName evidence="13">Glycosyltransferase RgtA/B/C/D-like domain-containing protein</fullName>
    </recommendedName>
</protein>
<accession>A0A344UXK1</accession>
<evidence type="ECO:0000313" key="12">
    <source>
        <dbReference type="Proteomes" id="UP000251995"/>
    </source>
</evidence>
<keyword evidence="5" id="KW-0808">Transferase</keyword>
<evidence type="ECO:0000256" key="2">
    <source>
        <dbReference type="ARBA" id="ARBA00004687"/>
    </source>
</evidence>
<proteinExistence type="predicted"/>
<feature type="transmembrane region" description="Helical" evidence="10">
    <location>
        <begin position="286"/>
        <end position="310"/>
    </location>
</feature>
<evidence type="ECO:0000256" key="9">
    <source>
        <dbReference type="ARBA" id="ARBA00023136"/>
    </source>
</evidence>
<sequence length="396" mass="42748">MTGRRTATRSTMPADDAKLVAATWAGSRLLLAAILAAIVVSGHGLRAALGNWDVRHFITISRHWYADPLEMAFFPGLPAVMAGGARIGLAPEITGAVLALVCSGVAAAALYRIGGTVPTCLWLIAPTAVFTTVGYTEAPFCAAAFWAWERARAGRWWQAAGLAALACTFRVSGLFLVGALAVMAVVGDGQWRDGRGRDGRTRKARAPKRGLRAGVERIAPLLLPALVLVAYVVYLHGLTGSWTAWFQAQDRGWGRGFTTPQESLANTLPATRTDTWRATYGADAGIVAMLFKLEIVSMLVGVATTVYCLVRRRWASAAWVGVQVIAFSIGHWFMSVNRAVLLWFPLFIALAELTRGPGRPVGLKLLWRGIVAVLVLADLAVMGWWGWLFFTGRWAS</sequence>
<keyword evidence="9 10" id="KW-0472">Membrane</keyword>
<name>A0A344UXK1_9ACTN</name>
<dbReference type="PANTHER" id="PTHR12468:SF2">
    <property type="entry name" value="GPI MANNOSYLTRANSFERASE 2"/>
    <property type="match status" value="1"/>
</dbReference>
<keyword evidence="12" id="KW-1185">Reference proteome</keyword>
<dbReference type="GO" id="GO:0031501">
    <property type="term" value="C:mannosyltransferase complex"/>
    <property type="evidence" value="ECO:0007669"/>
    <property type="project" value="TreeGrafter"/>
</dbReference>
<evidence type="ECO:0000256" key="8">
    <source>
        <dbReference type="ARBA" id="ARBA00022989"/>
    </source>
</evidence>
<organism evidence="11 12">
    <name type="scientific">Acidipropionibacterium virtanenii</name>
    <dbReference type="NCBI Taxonomy" id="2057246"/>
    <lineage>
        <taxon>Bacteria</taxon>
        <taxon>Bacillati</taxon>
        <taxon>Actinomycetota</taxon>
        <taxon>Actinomycetes</taxon>
        <taxon>Propionibacteriales</taxon>
        <taxon>Propionibacteriaceae</taxon>
        <taxon>Acidipropionibacterium</taxon>
    </lineage>
</organism>
<keyword evidence="6 10" id="KW-0812">Transmembrane</keyword>
<keyword evidence="7" id="KW-0256">Endoplasmic reticulum</keyword>
<feature type="transmembrane region" description="Helical" evidence="10">
    <location>
        <begin position="218"/>
        <end position="237"/>
    </location>
</feature>
<evidence type="ECO:0008006" key="13">
    <source>
        <dbReference type="Google" id="ProtNLM"/>
    </source>
</evidence>
<feature type="transmembrane region" description="Helical" evidence="10">
    <location>
        <begin position="120"/>
        <end position="148"/>
    </location>
</feature>
<dbReference type="InterPro" id="IPR007315">
    <property type="entry name" value="PIG-V/Gpi18"/>
</dbReference>
<comment type="subcellular location">
    <subcellularLocation>
        <location evidence="1">Endoplasmic reticulum membrane</location>
        <topology evidence="1">Multi-pass membrane protein</topology>
    </subcellularLocation>
</comment>
<reference evidence="11 12" key="1">
    <citation type="submission" date="2017-12" db="EMBL/GenBank/DDBJ databases">
        <title>The whole genome sequence of the Acidipropionibacterium virtanenii sp. nov. type strain JS278.</title>
        <authorList>
            <person name="Laine P."/>
            <person name="Deptula P."/>
            <person name="Varmanen P."/>
            <person name="Auvinen P."/>
        </authorList>
    </citation>
    <scope>NUCLEOTIDE SEQUENCE [LARGE SCALE GENOMIC DNA]</scope>
    <source>
        <strain evidence="11 12">JS278</strain>
    </source>
</reference>
<dbReference type="Proteomes" id="UP000251995">
    <property type="component" value="Chromosome"/>
</dbReference>
<dbReference type="EMBL" id="CP025198">
    <property type="protein sequence ID" value="AXE39999.1"/>
    <property type="molecule type" value="Genomic_DNA"/>
</dbReference>
<evidence type="ECO:0000256" key="6">
    <source>
        <dbReference type="ARBA" id="ARBA00022692"/>
    </source>
</evidence>
<dbReference type="GO" id="GO:0006506">
    <property type="term" value="P:GPI anchor biosynthetic process"/>
    <property type="evidence" value="ECO:0007669"/>
    <property type="project" value="UniProtKB-UniPathway"/>
</dbReference>
<feature type="transmembrane region" description="Helical" evidence="10">
    <location>
        <begin position="29"/>
        <end position="49"/>
    </location>
</feature>
<evidence type="ECO:0000256" key="10">
    <source>
        <dbReference type="SAM" id="Phobius"/>
    </source>
</evidence>
<comment type="pathway">
    <text evidence="2">Glycolipid biosynthesis; glycosylphosphatidylinositol-anchor biosynthesis.</text>
</comment>
<dbReference type="PANTHER" id="PTHR12468">
    <property type="entry name" value="GPI MANNOSYLTRANSFERASE 2"/>
    <property type="match status" value="1"/>
</dbReference>
<keyword evidence="3" id="KW-0337">GPI-anchor biosynthesis</keyword>
<evidence type="ECO:0000256" key="5">
    <source>
        <dbReference type="ARBA" id="ARBA00022679"/>
    </source>
</evidence>
<evidence type="ECO:0000256" key="1">
    <source>
        <dbReference type="ARBA" id="ARBA00004477"/>
    </source>
</evidence>